<dbReference type="SUPFAM" id="SSF49464">
    <property type="entry name" value="Carboxypeptidase regulatory domain-like"/>
    <property type="match status" value="1"/>
</dbReference>
<dbReference type="InterPro" id="IPR008969">
    <property type="entry name" value="CarboxyPept-like_regulatory"/>
</dbReference>
<dbReference type="EMBL" id="CP043641">
    <property type="protein sequence ID" value="QNE34552.1"/>
    <property type="molecule type" value="Genomic_DNA"/>
</dbReference>
<evidence type="ECO:0000256" key="3">
    <source>
        <dbReference type="ARBA" id="ARBA00012595"/>
    </source>
</evidence>
<comment type="catalytic activity">
    <reaction evidence="1">
        <text>Endohydrolysis of (1-&gt;4)-alpha-D-glucosidic linkages in polysaccharides containing three or more (1-&gt;4)-alpha-linked D-glucose units.</text>
        <dbReference type="EC" id="3.2.1.1"/>
    </reaction>
</comment>
<dbReference type="GO" id="GO:0030246">
    <property type="term" value="F:carbohydrate binding"/>
    <property type="evidence" value="ECO:0007669"/>
    <property type="project" value="InterPro"/>
</dbReference>
<evidence type="ECO:0000256" key="1">
    <source>
        <dbReference type="ARBA" id="ARBA00000548"/>
    </source>
</evidence>
<dbReference type="InterPro" id="IPR013783">
    <property type="entry name" value="Ig-like_fold"/>
</dbReference>
<evidence type="ECO:0000256" key="4">
    <source>
        <dbReference type="ARBA" id="ARBA00022525"/>
    </source>
</evidence>
<dbReference type="Proteomes" id="UP000515511">
    <property type="component" value="Chromosome"/>
</dbReference>
<keyword evidence="8" id="KW-0472">Membrane</keyword>
<dbReference type="SUPFAM" id="SSF49478">
    <property type="entry name" value="Cna protein B-type domain"/>
    <property type="match status" value="1"/>
</dbReference>
<feature type="transmembrane region" description="Helical" evidence="8">
    <location>
        <begin position="624"/>
        <end position="644"/>
    </location>
</feature>
<keyword evidence="4" id="KW-0964">Secreted</keyword>
<evidence type="ECO:0000256" key="8">
    <source>
        <dbReference type="SAM" id="Phobius"/>
    </source>
</evidence>
<protein>
    <recommendedName>
        <fullName evidence="3">alpha-amylase</fullName>
        <ecNumber evidence="3">3.2.1.1</ecNumber>
    </recommendedName>
    <alternativeName>
        <fullName evidence="6">1,4-alpha-D-glucan glucanohydrolase</fullName>
    </alternativeName>
</protein>
<dbReference type="KEGG" id="lse:F1C12_05040"/>
<name>A0A7G6Y7T7_9MICO</name>
<sequence length="654" mass="63416">MRRVRSRLLVPAAIVAAIALPTLLASPASAATTGLWAGWSTTGTNSFTVQVANTPAISATVTTDSRQGQIGVISGASTWLGAGTPVGAKYGSSQGKPYLNLRPKADSPSAPSTTTYSFAAPTPTSGWTFVLGDIDADAVQVRAIGPDGALLTAAQLGYRGGFNYCAPGVAGKPSCTGSATDIPSWDPATLTLTGNAAATDTNGSAGWFEPNAPISALTFLFRQRSGLPVYQTWFASLARDITGTVTATTGSAAGATLTLRDADGAVVATTTSAADGSYSFAGVQASAGYTVTFAPPAGSIADGARTKPADLSAADAVVDFATHVIVPVAVGGTVRDTDGAPVPNATVQLAPGLTTTTGPDGGYLFDTAAVGTYQVQVVGVPAGYTVLGGPVAVTVPPGSETPIGGVDFTLRASPDLTGTVADAGGGVAGVVVTATSAGGSVSAVTEADGSYRLPGLAAGGYTVTVAAPPGYSVSGPASRAETVATADVTGVDFALTRSGAVEGTVASPAGPVAGAEVIVQGMSGTIALTTGADGTYATGGLAAGVYTITVTPPAGYVDAGASQRTVTITAAGESVTGQDFALAAAATPPPPPAPPASGGGPSGTGASTVPTGELADTGSDAAPAAAAGLLAIAGGAALTIAGRARRMRSSTPMR</sequence>
<keyword evidence="8" id="KW-1133">Transmembrane helix</keyword>
<feature type="compositionally biased region" description="Low complexity" evidence="7">
    <location>
        <begin position="604"/>
        <end position="619"/>
    </location>
</feature>
<evidence type="ECO:0000256" key="9">
    <source>
        <dbReference type="SAM" id="SignalP"/>
    </source>
</evidence>
<dbReference type="Pfam" id="PF13620">
    <property type="entry name" value="CarboxypepD_reg"/>
    <property type="match status" value="3"/>
</dbReference>
<dbReference type="GO" id="GO:0004556">
    <property type="term" value="F:alpha-amylase activity"/>
    <property type="evidence" value="ECO:0007669"/>
    <property type="project" value="UniProtKB-EC"/>
</dbReference>
<feature type="signal peptide" evidence="9">
    <location>
        <begin position="1"/>
        <end position="30"/>
    </location>
</feature>
<gene>
    <name evidence="10" type="ORF">F1C12_05040</name>
</gene>
<dbReference type="SUPFAM" id="SSF117074">
    <property type="entry name" value="Hypothetical protein PA1324"/>
    <property type="match status" value="1"/>
</dbReference>
<evidence type="ECO:0000256" key="6">
    <source>
        <dbReference type="ARBA" id="ARBA00030238"/>
    </source>
</evidence>
<keyword evidence="5 9" id="KW-0732">Signal</keyword>
<dbReference type="SUPFAM" id="SSF49452">
    <property type="entry name" value="Starch-binding domain-like"/>
    <property type="match status" value="1"/>
</dbReference>
<dbReference type="PANTHER" id="PTHR36108:SF13">
    <property type="entry name" value="COLOSSIN-B-RELATED"/>
    <property type="match status" value="1"/>
</dbReference>
<dbReference type="Gene3D" id="2.60.40.1120">
    <property type="entry name" value="Carboxypeptidase-like, regulatory domain"/>
    <property type="match status" value="3"/>
</dbReference>
<organism evidence="10 11">
    <name type="scientific">Leifsonia shinshuensis</name>
    <dbReference type="NCBI Taxonomy" id="150026"/>
    <lineage>
        <taxon>Bacteria</taxon>
        <taxon>Bacillati</taxon>
        <taxon>Actinomycetota</taxon>
        <taxon>Actinomycetes</taxon>
        <taxon>Micrococcales</taxon>
        <taxon>Microbacteriaceae</taxon>
        <taxon>Leifsonia</taxon>
    </lineage>
</organism>
<feature type="region of interest" description="Disordered" evidence="7">
    <location>
        <begin position="583"/>
        <end position="619"/>
    </location>
</feature>
<reference evidence="11" key="1">
    <citation type="submission" date="2019-09" db="EMBL/GenBank/DDBJ databases">
        <title>Antimicrobial potential of Antarctic Bacteria.</title>
        <authorList>
            <person name="Benaud N."/>
            <person name="Edwards R.J."/>
            <person name="Ferrari B.C."/>
        </authorList>
    </citation>
    <scope>NUCLEOTIDE SEQUENCE [LARGE SCALE GENOMIC DNA]</scope>
    <source>
        <strain evidence="11">INR9</strain>
    </source>
</reference>
<proteinExistence type="inferred from homology"/>
<evidence type="ECO:0000256" key="5">
    <source>
        <dbReference type="ARBA" id="ARBA00022729"/>
    </source>
</evidence>
<dbReference type="EC" id="3.2.1.1" evidence="3"/>
<evidence type="ECO:0000256" key="7">
    <source>
        <dbReference type="SAM" id="MobiDB-lite"/>
    </source>
</evidence>
<evidence type="ECO:0000256" key="2">
    <source>
        <dbReference type="ARBA" id="ARBA00007257"/>
    </source>
</evidence>
<evidence type="ECO:0000313" key="11">
    <source>
        <dbReference type="Proteomes" id="UP000515511"/>
    </source>
</evidence>
<dbReference type="AlphaFoldDB" id="A0A7G6Y7T7"/>
<dbReference type="GO" id="GO:0005975">
    <property type="term" value="P:carbohydrate metabolic process"/>
    <property type="evidence" value="ECO:0007669"/>
    <property type="project" value="UniProtKB-ARBA"/>
</dbReference>
<dbReference type="Gene3D" id="2.60.40.10">
    <property type="entry name" value="Immunoglobulins"/>
    <property type="match status" value="1"/>
</dbReference>
<feature type="chain" id="PRO_5028999098" description="alpha-amylase" evidence="9">
    <location>
        <begin position="31"/>
        <end position="654"/>
    </location>
</feature>
<accession>A0A7G6Y7T7</accession>
<dbReference type="InterPro" id="IPR013784">
    <property type="entry name" value="Carb-bd-like_fold"/>
</dbReference>
<comment type="similarity">
    <text evidence="2">Belongs to the serine-aspartate repeat-containing protein (SDr) family.</text>
</comment>
<dbReference type="PANTHER" id="PTHR36108">
    <property type="entry name" value="COLOSSIN-B-RELATED"/>
    <property type="match status" value="1"/>
</dbReference>
<evidence type="ECO:0000313" key="10">
    <source>
        <dbReference type="EMBL" id="QNE34552.1"/>
    </source>
</evidence>
<keyword evidence="8" id="KW-0812">Transmembrane</keyword>